<gene>
    <name evidence="4" type="ORF">RMAR00112_LOCUS21874</name>
</gene>
<dbReference type="Gene3D" id="1.25.40.10">
    <property type="entry name" value="Tetratricopeptide repeat domain"/>
    <property type="match status" value="1"/>
</dbReference>
<keyword evidence="2 3" id="KW-0802">TPR repeat</keyword>
<keyword evidence="1" id="KW-0677">Repeat</keyword>
<dbReference type="PANTHER" id="PTHR22904">
    <property type="entry name" value="TPR REPEAT CONTAINING PROTEIN"/>
    <property type="match status" value="1"/>
</dbReference>
<feature type="repeat" description="TPR" evidence="3">
    <location>
        <begin position="5"/>
        <end position="38"/>
    </location>
</feature>
<name>A0A7S2ZWD6_9RHOD</name>
<dbReference type="InterPro" id="IPR019734">
    <property type="entry name" value="TPR_rpt"/>
</dbReference>
<reference evidence="4" key="1">
    <citation type="submission" date="2021-01" db="EMBL/GenBank/DDBJ databases">
        <authorList>
            <person name="Corre E."/>
            <person name="Pelletier E."/>
            <person name="Niang G."/>
            <person name="Scheremetjew M."/>
            <person name="Finn R."/>
            <person name="Kale V."/>
            <person name="Holt S."/>
            <person name="Cochrane G."/>
            <person name="Meng A."/>
            <person name="Brown T."/>
            <person name="Cohen L."/>
        </authorList>
    </citation>
    <scope>NUCLEOTIDE SEQUENCE</scope>
    <source>
        <strain evidence="4">CCMP 769</strain>
    </source>
</reference>
<evidence type="ECO:0000313" key="4">
    <source>
        <dbReference type="EMBL" id="CAE0053845.1"/>
    </source>
</evidence>
<dbReference type="PROSITE" id="PS50005">
    <property type="entry name" value="TPR"/>
    <property type="match status" value="1"/>
</dbReference>
<dbReference type="GO" id="GO:0051879">
    <property type="term" value="F:Hsp90 protein binding"/>
    <property type="evidence" value="ECO:0007669"/>
    <property type="project" value="TreeGrafter"/>
</dbReference>
<protein>
    <submittedName>
        <fullName evidence="4">Uncharacterized protein</fullName>
    </submittedName>
</protein>
<evidence type="ECO:0000256" key="2">
    <source>
        <dbReference type="ARBA" id="ARBA00022803"/>
    </source>
</evidence>
<dbReference type="SMART" id="SM00028">
    <property type="entry name" value="TPR"/>
    <property type="match status" value="2"/>
</dbReference>
<dbReference type="SUPFAM" id="SSF48452">
    <property type="entry name" value="TPR-like"/>
    <property type="match status" value="1"/>
</dbReference>
<dbReference type="Pfam" id="PF13414">
    <property type="entry name" value="TPR_11"/>
    <property type="match status" value="1"/>
</dbReference>
<dbReference type="EMBL" id="HBHW01028267">
    <property type="protein sequence ID" value="CAE0053845.1"/>
    <property type="molecule type" value="Transcribed_RNA"/>
</dbReference>
<evidence type="ECO:0000256" key="3">
    <source>
        <dbReference type="PROSITE-ProRule" id="PRU00339"/>
    </source>
</evidence>
<organism evidence="4">
    <name type="scientific">Rhodosorus marinus</name>
    <dbReference type="NCBI Taxonomy" id="101924"/>
    <lineage>
        <taxon>Eukaryota</taxon>
        <taxon>Rhodophyta</taxon>
        <taxon>Stylonematophyceae</taxon>
        <taxon>Stylonematales</taxon>
        <taxon>Stylonemataceae</taxon>
        <taxon>Rhodosorus</taxon>
    </lineage>
</organism>
<dbReference type="PANTHER" id="PTHR22904:SF523">
    <property type="entry name" value="STRESS-INDUCED-PHOSPHOPROTEIN 1"/>
    <property type="match status" value="1"/>
</dbReference>
<accession>A0A7S2ZWD6</accession>
<sequence>MSKEAEEYKNLGNDAYASGRHTHAIAYYTTAIELDPTNAALFSNRAAAYTKIEEFQKAKYDADMCIELRPEWPKVRKACSCSDLQLNGKLSSRRKTICCPCGVVCRQMLRGTAETANLFCVCLSRGTGERVQRKSRLRSTSKRWLRLKKDSSAVQPIKTWWTGRGRLFRWLQSLIILLDRSMESSTSMPRLPIHSPSQNLLLG</sequence>
<evidence type="ECO:0000256" key="1">
    <source>
        <dbReference type="ARBA" id="ARBA00022737"/>
    </source>
</evidence>
<dbReference type="AlphaFoldDB" id="A0A7S2ZWD6"/>
<proteinExistence type="predicted"/>
<dbReference type="InterPro" id="IPR011990">
    <property type="entry name" value="TPR-like_helical_dom_sf"/>
</dbReference>